<dbReference type="KEGG" id="rdn:HMPREF0733_11036"/>
<organism evidence="2 3">
    <name type="scientific">Rothia dentocariosa (strain ATCC 17931 / CDC X599 / XDIA)</name>
    <dbReference type="NCBI Taxonomy" id="762948"/>
    <lineage>
        <taxon>Bacteria</taxon>
        <taxon>Bacillati</taxon>
        <taxon>Actinomycetota</taxon>
        <taxon>Actinomycetes</taxon>
        <taxon>Micrococcales</taxon>
        <taxon>Micrococcaceae</taxon>
        <taxon>Rothia</taxon>
    </lineage>
</organism>
<evidence type="ECO:0000313" key="3">
    <source>
        <dbReference type="Proteomes" id="UP000000387"/>
    </source>
</evidence>
<reference evidence="3" key="1">
    <citation type="submission" date="2010-10" db="EMBL/GenBank/DDBJ databases">
        <title>The complete genome of Rothia dentocariosa ATCC 17931.</title>
        <authorList>
            <person name="Muzny D."/>
            <person name="Qin X."/>
            <person name="Buhay C."/>
            <person name="Dugan-Rocha S."/>
            <person name="Ding Y."/>
            <person name="Chen G."/>
            <person name="Hawes A."/>
            <person name="Holder M."/>
            <person name="Jhangiani S."/>
            <person name="Johnson A."/>
            <person name="Khan Z."/>
            <person name="Li Z."/>
            <person name="Liu W."/>
            <person name="Liu X."/>
            <person name="Perez L."/>
            <person name="Shen H."/>
            <person name="Wang Q."/>
            <person name="Watt J."/>
            <person name="Xi L."/>
            <person name="Xin Y."/>
            <person name="Zhou J."/>
            <person name="Deng J."/>
            <person name="Jiang H."/>
            <person name="Liu Y."/>
            <person name="Qu J."/>
            <person name="Song X.-Z."/>
            <person name="Zhang L."/>
            <person name="Villasana D."/>
            <person name="Johnson A."/>
            <person name="Liu J."/>
            <person name="Liyanage D."/>
            <person name="Lorensuhewa L."/>
            <person name="Robinson T."/>
            <person name="Song A."/>
            <person name="Song B.-B."/>
            <person name="Dinh H."/>
            <person name="Thornton R."/>
            <person name="Coyle M."/>
            <person name="Francisco L."/>
            <person name="Jackson L."/>
            <person name="Javaid M."/>
            <person name="Korchina V."/>
            <person name="Kovar C."/>
            <person name="Mata R."/>
            <person name="Mathew T."/>
            <person name="Ngo R."/>
            <person name="Nguyen L."/>
            <person name="Nguyen N."/>
            <person name="Okwuonu G."/>
            <person name="Ongeri F."/>
            <person name="Pham C."/>
            <person name="Simmons D."/>
            <person name="Wilczek-Boney K."/>
            <person name="Hale W."/>
            <person name="Jakkamsetti A."/>
            <person name="Pham P."/>
            <person name="Ruth R."/>
            <person name="San Lucas F."/>
            <person name="Warren J."/>
            <person name="Zhang J."/>
            <person name="Zhao Z."/>
            <person name="Zhou C."/>
            <person name="Zhu D."/>
            <person name="Lee S."/>
            <person name="Bess C."/>
            <person name="Blankenburg K."/>
            <person name="Forbes L."/>
            <person name="Fu Q."/>
            <person name="Gubbala S."/>
            <person name="Hirani K."/>
            <person name="Jayaseelan J.C."/>
            <person name="Lara F."/>
            <person name="Munidasa M."/>
            <person name="Palculict T."/>
            <person name="Patil S."/>
            <person name="Pu L.-L."/>
            <person name="Saada N."/>
            <person name="Tang L."/>
            <person name="Weissenberger G."/>
            <person name="Zhu Y."/>
            <person name="Hemphill L."/>
            <person name="Shang Y."/>
            <person name="Youmans B."/>
            <person name="Ayvaz T."/>
            <person name="Ross M."/>
            <person name="Santibanez J."/>
            <person name="Aqrawi P."/>
            <person name="Gross S."/>
            <person name="Joshi V."/>
            <person name="Fowler G."/>
            <person name="Nazareth L."/>
            <person name="Reid J."/>
            <person name="Worley K."/>
            <person name="Petrosino J."/>
            <person name="Highlander S."/>
            <person name="Gibbs R."/>
        </authorList>
    </citation>
    <scope>NUCLEOTIDE SEQUENCE [LARGE SCALE GENOMIC DNA]</scope>
    <source>
        <strain evidence="3">ATCC 17931 / CDC X599 / XDIA</strain>
    </source>
</reference>
<feature type="region of interest" description="Disordered" evidence="1">
    <location>
        <begin position="1"/>
        <end position="122"/>
    </location>
</feature>
<dbReference type="AlphaFoldDB" id="E3H3V1"/>
<dbReference type="RefSeq" id="WP_013398265.1">
    <property type="nucleotide sequence ID" value="NC_014643.1"/>
</dbReference>
<proteinExistence type="predicted"/>
<feature type="compositionally biased region" description="Low complexity" evidence="1">
    <location>
        <begin position="19"/>
        <end position="29"/>
    </location>
</feature>
<dbReference type="HOGENOM" id="CLU_093466_0_0_11"/>
<dbReference type="EMBL" id="CP002280">
    <property type="protein sequence ID" value="ADP40493.1"/>
    <property type="molecule type" value="Genomic_DNA"/>
</dbReference>
<evidence type="ECO:0000256" key="1">
    <source>
        <dbReference type="SAM" id="MobiDB-lite"/>
    </source>
</evidence>
<feature type="compositionally biased region" description="Polar residues" evidence="1">
    <location>
        <begin position="83"/>
        <end position="114"/>
    </location>
</feature>
<protein>
    <submittedName>
        <fullName evidence="2">Uncharacterized protein</fullName>
    </submittedName>
</protein>
<accession>E3H3V1</accession>
<name>E3H3V1_ROTDC</name>
<dbReference type="GeneID" id="29743728"/>
<sequence length="260" mass="28430">MSRYSFITAYIADPEPKARPQASPSAAAATNREPQSADIPSDQQGHRRAQHTQRSISRQANRAMGASGTAQPVQHRQIKPPNMSKSRGTATYTPESSESWQHSQPADTAKTITPPSEHLREPHWWGHIPNITDAHPSERLFMLDAVQTAVGELRITGTDMTAFLLNWDGESVMLSGSSAPPTDAASRMTRISLNAAGTVLTIPPKSLTLLRSLKLIGRNLQLTNPDMHITRDLGEGTLILSEDGYVTCAIALLSEYQHHK</sequence>
<evidence type="ECO:0000313" key="2">
    <source>
        <dbReference type="EMBL" id="ADP40493.1"/>
    </source>
</evidence>
<gene>
    <name evidence="2" type="ordered locus">HMPREF0733_11036</name>
</gene>
<dbReference type="Proteomes" id="UP000000387">
    <property type="component" value="Chromosome"/>
</dbReference>